<reference evidence="1" key="1">
    <citation type="journal article" date="2014" name="Front. Microbiol.">
        <title>High frequency of phylogenetically diverse reductive dehalogenase-homologous genes in deep subseafloor sedimentary metagenomes.</title>
        <authorList>
            <person name="Kawai M."/>
            <person name="Futagami T."/>
            <person name="Toyoda A."/>
            <person name="Takaki Y."/>
            <person name="Nishi S."/>
            <person name="Hori S."/>
            <person name="Arai W."/>
            <person name="Tsubouchi T."/>
            <person name="Morono Y."/>
            <person name="Uchiyama I."/>
            <person name="Ito T."/>
            <person name="Fujiyama A."/>
            <person name="Inagaki F."/>
            <person name="Takami H."/>
        </authorList>
    </citation>
    <scope>NUCLEOTIDE SEQUENCE</scope>
    <source>
        <strain evidence="1">Expedition CK06-06</strain>
    </source>
</reference>
<proteinExistence type="predicted"/>
<sequence length="42" mass="4755">MGIKTGKVSKKEVKEIAKDLGLELKKTFEAGIYHYGLIFEKI</sequence>
<evidence type="ECO:0000313" key="1">
    <source>
        <dbReference type="EMBL" id="GAI56827.1"/>
    </source>
</evidence>
<protein>
    <submittedName>
        <fullName evidence="1">Uncharacterized protein</fullName>
    </submittedName>
</protein>
<organism evidence="1">
    <name type="scientific">marine sediment metagenome</name>
    <dbReference type="NCBI Taxonomy" id="412755"/>
    <lineage>
        <taxon>unclassified sequences</taxon>
        <taxon>metagenomes</taxon>
        <taxon>ecological metagenomes</taxon>
    </lineage>
</organism>
<dbReference type="AlphaFoldDB" id="X1PKM3"/>
<name>X1PKM3_9ZZZZ</name>
<accession>X1PKM3</accession>
<comment type="caution">
    <text evidence="1">The sequence shown here is derived from an EMBL/GenBank/DDBJ whole genome shotgun (WGS) entry which is preliminary data.</text>
</comment>
<dbReference type="EMBL" id="BARV01038053">
    <property type="protein sequence ID" value="GAI56827.1"/>
    <property type="molecule type" value="Genomic_DNA"/>
</dbReference>
<gene>
    <name evidence="1" type="ORF">S06H3_58725</name>
</gene>